<feature type="binding site" evidence="3">
    <location>
        <position position="67"/>
    </location>
    <ligand>
        <name>substrate</name>
    </ligand>
</feature>
<keyword evidence="3" id="KW-0457">Lysine biosynthesis</keyword>
<keyword evidence="3" id="KW-0028">Amino-acid biosynthesis</keyword>
<feature type="binding site" evidence="3">
    <location>
        <position position="174"/>
    </location>
    <ligand>
        <name>substrate</name>
    </ligand>
</feature>
<comment type="subcellular location">
    <subcellularLocation>
        <location evidence="3">Cytoplasm</location>
    </subcellularLocation>
</comment>
<dbReference type="PANTHER" id="PTHR31689:SF0">
    <property type="entry name" value="DIAMINOPIMELATE EPIMERASE"/>
    <property type="match status" value="1"/>
</dbReference>
<dbReference type="PANTHER" id="PTHR31689">
    <property type="entry name" value="DIAMINOPIMELATE EPIMERASE, CHLOROPLASTIC"/>
    <property type="match status" value="1"/>
</dbReference>
<evidence type="ECO:0000256" key="4">
    <source>
        <dbReference type="NCBIfam" id="TIGR00652"/>
    </source>
</evidence>
<feature type="binding site" evidence="3">
    <location>
        <begin position="192"/>
        <end position="193"/>
    </location>
    <ligand>
        <name>substrate</name>
    </ligand>
</feature>
<keyword evidence="2 3" id="KW-0413">Isomerase</keyword>
<dbReference type="GO" id="GO:0008837">
    <property type="term" value="F:diaminopimelate epimerase activity"/>
    <property type="evidence" value="ECO:0007669"/>
    <property type="project" value="UniProtKB-UniRule"/>
</dbReference>
<evidence type="ECO:0000256" key="3">
    <source>
        <dbReference type="HAMAP-Rule" id="MF_00197"/>
    </source>
</evidence>
<dbReference type="EMBL" id="FXTB01000001">
    <property type="protein sequence ID" value="SMO43257.1"/>
    <property type="molecule type" value="Genomic_DNA"/>
</dbReference>
<dbReference type="UniPathway" id="UPA00034">
    <property type="reaction ID" value="UER00025"/>
</dbReference>
<dbReference type="Pfam" id="PF01678">
    <property type="entry name" value="DAP_epimerase"/>
    <property type="match status" value="2"/>
</dbReference>
<feature type="site" description="Could be important to modulate the pK values of the two catalytic cysteine residues" evidence="3">
    <location>
        <position position="142"/>
    </location>
</feature>
<evidence type="ECO:0000313" key="6">
    <source>
        <dbReference type="Proteomes" id="UP000319040"/>
    </source>
</evidence>
<accession>A0A521B832</accession>
<dbReference type="GO" id="GO:0009089">
    <property type="term" value="P:lysine biosynthetic process via diaminopimelate"/>
    <property type="evidence" value="ECO:0007669"/>
    <property type="project" value="UniProtKB-UniRule"/>
</dbReference>
<organism evidence="5 6">
    <name type="scientific">Saccharicrinis carchari</name>
    <dbReference type="NCBI Taxonomy" id="1168039"/>
    <lineage>
        <taxon>Bacteria</taxon>
        <taxon>Pseudomonadati</taxon>
        <taxon>Bacteroidota</taxon>
        <taxon>Bacteroidia</taxon>
        <taxon>Marinilabiliales</taxon>
        <taxon>Marinilabiliaceae</taxon>
        <taxon>Saccharicrinis</taxon>
    </lineage>
</organism>
<keyword evidence="6" id="KW-1185">Reference proteome</keyword>
<comment type="function">
    <text evidence="3">Catalyzes the stereoinversion of LL-2,6-diaminopimelate (L,L-DAP) to meso-diaminopimelate (meso-DAP), a precursor of L-lysine and an essential component of the bacterial peptidoglycan.</text>
</comment>
<feature type="binding site" evidence="3">
    <location>
        <begin position="203"/>
        <end position="204"/>
    </location>
    <ligand>
        <name>substrate</name>
    </ligand>
</feature>
<feature type="active site" description="Proton donor" evidence="3">
    <location>
        <position position="76"/>
    </location>
</feature>
<evidence type="ECO:0000256" key="2">
    <source>
        <dbReference type="ARBA" id="ARBA00023235"/>
    </source>
</evidence>
<comment type="caution">
    <text evidence="3">Lacks conserved residue(s) required for the propagation of feature annotation.</text>
</comment>
<feature type="binding site" evidence="3">
    <location>
        <begin position="77"/>
        <end position="78"/>
    </location>
    <ligand>
        <name>substrate</name>
    </ligand>
</feature>
<dbReference type="GO" id="GO:0005829">
    <property type="term" value="C:cytosol"/>
    <property type="evidence" value="ECO:0007669"/>
    <property type="project" value="TreeGrafter"/>
</dbReference>
<dbReference type="AlphaFoldDB" id="A0A521B832"/>
<sequence length="265" mass="29552">MQVDFYKYQGTGNDFIIIDNRNGNFDTKSTSLVSFLCHRRMGIGADGLMLLESNDSEKVDFTMRYYNSDGKEASMCGNGGRCIAAFAVRIGAVTNADEFYFEAADGMHVAKFKNDIVSLKMIDVSHIDSGEGYYFLNTGVPHYVTHRNNIADIDIVNNGSKIRYSATFKPDGTNVNFVEQQSHNQIKVRTYERGVENETYSCGTGVVASAIATFVKNKQEKFFDVDVKGGRLQVHFEGDEKSGFSNIWLIGPATLVFEGKVELER</sequence>
<reference evidence="5 6" key="1">
    <citation type="submission" date="2017-05" db="EMBL/GenBank/DDBJ databases">
        <authorList>
            <person name="Varghese N."/>
            <person name="Submissions S."/>
        </authorList>
    </citation>
    <scope>NUCLEOTIDE SEQUENCE [LARGE SCALE GENOMIC DNA]</scope>
    <source>
        <strain evidence="5 6">DSM 27040</strain>
    </source>
</reference>
<evidence type="ECO:0000256" key="1">
    <source>
        <dbReference type="ARBA" id="ARBA00010219"/>
    </source>
</evidence>
<dbReference type="InterPro" id="IPR001653">
    <property type="entry name" value="DAP_epimerase_DapF"/>
</dbReference>
<dbReference type="Proteomes" id="UP000319040">
    <property type="component" value="Unassembled WGS sequence"/>
</dbReference>
<evidence type="ECO:0000313" key="5">
    <source>
        <dbReference type="EMBL" id="SMO43257.1"/>
    </source>
</evidence>
<protein>
    <recommendedName>
        <fullName evidence="3 4">Diaminopimelate epimerase</fullName>
        <shortName evidence="3">DAP epimerase</shortName>
        <ecNumber evidence="3 4">5.1.1.7</ecNumber>
    </recommendedName>
    <alternativeName>
        <fullName evidence="3">PLP-independent amino acid racemase</fullName>
    </alternativeName>
</protein>
<dbReference type="HAMAP" id="MF_00197">
    <property type="entry name" value="DAP_epimerase"/>
    <property type="match status" value="1"/>
</dbReference>
<comment type="pathway">
    <text evidence="3">Amino-acid biosynthesis; L-lysine biosynthesis via DAP pathway; DL-2,6-diaminopimelate from LL-2,6-diaminopimelate: step 1/1.</text>
</comment>
<name>A0A521B832_SACCC</name>
<feature type="binding site" evidence="3">
    <location>
        <position position="13"/>
    </location>
    <ligand>
        <name>substrate</name>
    </ligand>
</feature>
<proteinExistence type="inferred from homology"/>
<comment type="subunit">
    <text evidence="3">Homodimer.</text>
</comment>
<keyword evidence="3" id="KW-0963">Cytoplasm</keyword>
<comment type="catalytic activity">
    <reaction evidence="3">
        <text>(2S,6S)-2,6-diaminopimelate = meso-2,6-diaminopimelate</text>
        <dbReference type="Rhea" id="RHEA:15393"/>
        <dbReference type="ChEBI" id="CHEBI:57609"/>
        <dbReference type="ChEBI" id="CHEBI:57791"/>
        <dbReference type="EC" id="5.1.1.7"/>
    </reaction>
</comment>
<dbReference type="Gene3D" id="3.10.310.10">
    <property type="entry name" value="Diaminopimelate Epimerase, Chain A, domain 1"/>
    <property type="match status" value="2"/>
</dbReference>
<dbReference type="OrthoDB" id="9805408at2"/>
<feature type="active site" description="Proton acceptor" evidence="3">
    <location>
        <position position="202"/>
    </location>
</feature>
<dbReference type="RefSeq" id="WP_142532119.1">
    <property type="nucleotide sequence ID" value="NZ_FXTB01000001.1"/>
</dbReference>
<comment type="similarity">
    <text evidence="1 3">Belongs to the diaminopimelate epimerase family.</text>
</comment>
<gene>
    <name evidence="3" type="primary">dapF</name>
    <name evidence="5" type="ORF">SAMN06265379_101786</name>
</gene>
<dbReference type="NCBIfam" id="TIGR00652">
    <property type="entry name" value="DapF"/>
    <property type="match status" value="1"/>
</dbReference>
<feature type="site" description="Could be important to modulate the pK values of the two catalytic cysteine residues" evidence="3">
    <location>
        <position position="192"/>
    </location>
</feature>
<dbReference type="SUPFAM" id="SSF54506">
    <property type="entry name" value="Diaminopimelate epimerase-like"/>
    <property type="match status" value="2"/>
</dbReference>
<dbReference type="EC" id="5.1.1.7" evidence="3 4"/>